<dbReference type="AlphaFoldDB" id="A0A1G2C5F9"/>
<gene>
    <name evidence="3" type="ORF">A2128_02775</name>
</gene>
<dbReference type="EMBL" id="MHKV01000040">
    <property type="protein sequence ID" value="OGY96618.1"/>
    <property type="molecule type" value="Genomic_DNA"/>
</dbReference>
<dbReference type="Gene3D" id="3.30.428.10">
    <property type="entry name" value="HIT-like"/>
    <property type="match status" value="1"/>
</dbReference>
<evidence type="ECO:0000313" key="3">
    <source>
        <dbReference type="EMBL" id="OGY96618.1"/>
    </source>
</evidence>
<dbReference type="SUPFAM" id="SSF54197">
    <property type="entry name" value="HIT-like"/>
    <property type="match status" value="1"/>
</dbReference>
<dbReference type="PROSITE" id="PS51084">
    <property type="entry name" value="HIT_2"/>
    <property type="match status" value="1"/>
</dbReference>
<comment type="caution">
    <text evidence="3">The sequence shown here is derived from an EMBL/GenBank/DDBJ whole genome shotgun (WGS) entry which is preliminary data.</text>
</comment>
<reference evidence="3 4" key="1">
    <citation type="journal article" date="2016" name="Nat. Commun.">
        <title>Thousands of microbial genomes shed light on interconnected biogeochemical processes in an aquifer system.</title>
        <authorList>
            <person name="Anantharaman K."/>
            <person name="Brown C.T."/>
            <person name="Hug L.A."/>
            <person name="Sharon I."/>
            <person name="Castelle C.J."/>
            <person name="Probst A.J."/>
            <person name="Thomas B.C."/>
            <person name="Singh A."/>
            <person name="Wilkins M.J."/>
            <person name="Karaoz U."/>
            <person name="Brodie E.L."/>
            <person name="Williams K.H."/>
            <person name="Hubbard S.S."/>
            <person name="Banfield J.F."/>
        </authorList>
    </citation>
    <scope>NUCLEOTIDE SEQUENCE [LARGE SCALE GENOMIC DNA]</scope>
</reference>
<feature type="domain" description="HIT" evidence="2">
    <location>
        <begin position="37"/>
        <end position="110"/>
    </location>
</feature>
<protein>
    <recommendedName>
        <fullName evidence="2">HIT domain-containing protein</fullName>
    </recommendedName>
</protein>
<dbReference type="Pfam" id="PF01230">
    <property type="entry name" value="HIT"/>
    <property type="match status" value="1"/>
</dbReference>
<dbReference type="Proteomes" id="UP000176349">
    <property type="component" value="Unassembled WGS sequence"/>
</dbReference>
<proteinExistence type="predicted"/>
<dbReference type="InterPro" id="IPR011146">
    <property type="entry name" value="HIT-like"/>
</dbReference>
<accession>A0A1G2C5F9</accession>
<evidence type="ECO:0000313" key="4">
    <source>
        <dbReference type="Proteomes" id="UP000176349"/>
    </source>
</evidence>
<evidence type="ECO:0000259" key="2">
    <source>
        <dbReference type="PROSITE" id="PS51084"/>
    </source>
</evidence>
<dbReference type="InterPro" id="IPR036265">
    <property type="entry name" value="HIT-like_sf"/>
</dbReference>
<name>A0A1G2C5F9_9BACT</name>
<feature type="short sequence motif" description="Histidine triad motif" evidence="1">
    <location>
        <begin position="94"/>
        <end position="98"/>
    </location>
</feature>
<organism evidence="3 4">
    <name type="scientific">Candidatus Liptonbacteria bacterium GWC1_60_9</name>
    <dbReference type="NCBI Taxonomy" id="1798645"/>
    <lineage>
        <taxon>Bacteria</taxon>
        <taxon>Candidatus Liptoniibacteriota</taxon>
    </lineage>
</organism>
<dbReference type="GO" id="GO:0003824">
    <property type="term" value="F:catalytic activity"/>
    <property type="evidence" value="ECO:0007669"/>
    <property type="project" value="InterPro"/>
</dbReference>
<evidence type="ECO:0000256" key="1">
    <source>
        <dbReference type="PROSITE-ProRule" id="PRU00464"/>
    </source>
</evidence>
<sequence length="211" mass="23818">MEGACVFCDKKNFGERLIAETPSLYYVATLGQITDGGYTLVIPKRHVSCLGAMEERGLAEVDSAMRNAAFAIDAEYGVKPVIFEHGIVGQTVLHAHLHLMPAEIRLDERVTKDFPQAELTVMSSFGLISRLYRGTEKKYLLWNVPARPWLQNDGMTLFEAVWDPPAPPQYLRIVAAELTGKPERANWRNMDPELDKKLWSETVARLAPYLR</sequence>